<dbReference type="PANTHER" id="PTHR40274:SF3">
    <property type="entry name" value="VIRGINIAMYCIN B LYASE"/>
    <property type="match status" value="1"/>
</dbReference>
<dbReference type="Proteomes" id="UP000004699">
    <property type="component" value="Unassembled WGS sequence"/>
</dbReference>
<evidence type="ECO:0000313" key="3">
    <source>
        <dbReference type="Proteomes" id="UP000004699"/>
    </source>
</evidence>
<evidence type="ECO:0000256" key="1">
    <source>
        <dbReference type="SAM" id="SignalP"/>
    </source>
</evidence>
<gene>
    <name evidence="2" type="ORF">NOR51B_2369</name>
</gene>
<dbReference type="SUPFAM" id="SSF63829">
    <property type="entry name" value="Calcium-dependent phosphotriesterase"/>
    <property type="match status" value="1"/>
</dbReference>
<dbReference type="EMBL" id="DS999411">
    <property type="protein sequence ID" value="EED36418.1"/>
    <property type="molecule type" value="Genomic_DNA"/>
</dbReference>
<dbReference type="InterPro" id="IPR051344">
    <property type="entry name" value="Vgb"/>
</dbReference>
<dbReference type="InterPro" id="IPR015943">
    <property type="entry name" value="WD40/YVTN_repeat-like_dom_sf"/>
</dbReference>
<dbReference type="Gene3D" id="2.130.10.10">
    <property type="entry name" value="YVTN repeat-like/Quinoprotein amine dehydrogenase"/>
    <property type="match status" value="2"/>
</dbReference>
<proteinExistence type="predicted"/>
<accession>B8KUH7</accession>
<dbReference type="PANTHER" id="PTHR40274">
    <property type="entry name" value="VIRGINIAMYCIN B LYASE"/>
    <property type="match status" value="1"/>
</dbReference>
<name>B8KUH7_9GAMM</name>
<feature type="signal peptide" evidence="1">
    <location>
        <begin position="1"/>
        <end position="21"/>
    </location>
</feature>
<dbReference type="AlphaFoldDB" id="B8KUH7"/>
<dbReference type="eggNOG" id="COG4257">
    <property type="taxonomic scope" value="Bacteria"/>
</dbReference>
<protein>
    <recommendedName>
        <fullName evidence="4">Streptogramin lyase</fullName>
    </recommendedName>
</protein>
<keyword evidence="3" id="KW-1185">Reference proteome</keyword>
<evidence type="ECO:0008006" key="4">
    <source>
        <dbReference type="Google" id="ProtNLM"/>
    </source>
</evidence>
<dbReference type="SUPFAM" id="SSF49464">
    <property type="entry name" value="Carboxypeptidase regulatory domain-like"/>
    <property type="match status" value="1"/>
</dbReference>
<sequence length="612" mass="68520">MRFMTFLAALILMLCAQEAFSLQITGVVTTLSGDPIPHVRIRSSGTGAPAFSHTVFTGADGAFKTRDLAFNLESLEIDFFRIGWSVSQKQQQLDDDSLHIEVVMQPLTNVAQQVPASAWLGGNPDDLGYQMSNLHCANCHQLGSARVREFSANLGAHGSADRAEAWLNQAAEDLAGTGNTPKTTAKDAKTRKGWDAIVQYMRWVTMRLGEKDELRWGLEEGSPFYNALLQPETSLFSPRDMEVIVPYLAQHFPTDFDSYEGYNDTEELGEYGVTADTEIEEFTLPTFGWTREVTAPPGSSDIWFLETDKHRLGALNPTDGNITWHPVPLEGAQGPHTMNSDAEGNIWVALEDSFYIGRLNTQSKEWRLYPPPEGTLFGVTHDFAFNSDRHVEMDSKGRIWITDLGKNELWGLNVESGEIETFRLPVVSGENTFHSLLYGAAIDAQNDRVWWAQLFGVAGSFDTKADIAERIIPYDRGEGPRRLAIQGNVLWVPLFGTSELSKIDTNTGLELARYQIPDRGSSPYGITLDKKRNAIWAATCNSDRIYRFDIDEEKWTHYPLPRREAYIRVIEIDGKTGDLWTTYSSLPVGKRDPIIWGTENANNMIVRIHPGD</sequence>
<keyword evidence="1" id="KW-0732">Signal</keyword>
<dbReference type="InterPro" id="IPR008969">
    <property type="entry name" value="CarboxyPept-like_regulatory"/>
</dbReference>
<organism evidence="2 3">
    <name type="scientific">Luminiphilus syltensis NOR5-1B</name>
    <dbReference type="NCBI Taxonomy" id="565045"/>
    <lineage>
        <taxon>Bacteria</taxon>
        <taxon>Pseudomonadati</taxon>
        <taxon>Pseudomonadota</taxon>
        <taxon>Gammaproteobacteria</taxon>
        <taxon>Cellvibrionales</taxon>
        <taxon>Halieaceae</taxon>
        <taxon>Luminiphilus</taxon>
    </lineage>
</organism>
<evidence type="ECO:0000313" key="2">
    <source>
        <dbReference type="EMBL" id="EED36418.1"/>
    </source>
</evidence>
<feature type="chain" id="PRO_5002875982" description="Streptogramin lyase" evidence="1">
    <location>
        <begin position="22"/>
        <end position="612"/>
    </location>
</feature>
<dbReference type="STRING" id="565045.NOR51B_2369"/>
<dbReference type="HOGENOM" id="CLU_446043_0_0_6"/>
<reference evidence="3" key="1">
    <citation type="journal article" date="2013" name="BMC Microbiol.">
        <title>Taxonomy and evolution of bacteriochlorophyll a-containing members of the OM60/NOR5 clade of marine gammaproteobacteria: description of Luminiphilus syltensis gen. nov., sp. nov., reclassification of Haliea rubra as Pseudohaliea rubra gen. nov., comb. nov., and emendation of Chromatocurvus halotolerans.</title>
        <authorList>
            <person name="Spring S."/>
            <person name="Riedel T."/>
            <person name="Sproer C."/>
            <person name="Yan S."/>
            <person name="Harder J."/>
            <person name="Fuchs B.M."/>
        </authorList>
    </citation>
    <scope>NUCLEOTIDE SEQUENCE [LARGE SCALE GENOMIC DNA]</scope>
    <source>
        <strain evidence="3">NOR51-B</strain>
    </source>
</reference>